<dbReference type="OrthoDB" id="1705400at2759"/>
<accession>A0A3L6PJG2</accession>
<dbReference type="EMBL" id="PQIB02000017">
    <property type="protein sequence ID" value="RLM58931.1"/>
    <property type="molecule type" value="Genomic_DNA"/>
</dbReference>
<dbReference type="AlphaFoldDB" id="A0A3L6PJG2"/>
<keyword evidence="2" id="KW-1185">Reference proteome</keyword>
<name>A0A3L6PJG2_PANMI</name>
<protein>
    <submittedName>
        <fullName evidence="1">Zinc finger MYM-type protein 1-like</fullName>
    </submittedName>
</protein>
<proteinExistence type="predicted"/>
<comment type="caution">
    <text evidence="1">The sequence shown here is derived from an EMBL/GenBank/DDBJ whole genome shotgun (WGS) entry which is preliminary data.</text>
</comment>
<organism evidence="1 2">
    <name type="scientific">Panicum miliaceum</name>
    <name type="common">Proso millet</name>
    <name type="synonym">Broomcorn millet</name>
    <dbReference type="NCBI Taxonomy" id="4540"/>
    <lineage>
        <taxon>Eukaryota</taxon>
        <taxon>Viridiplantae</taxon>
        <taxon>Streptophyta</taxon>
        <taxon>Embryophyta</taxon>
        <taxon>Tracheophyta</taxon>
        <taxon>Spermatophyta</taxon>
        <taxon>Magnoliopsida</taxon>
        <taxon>Liliopsida</taxon>
        <taxon>Poales</taxon>
        <taxon>Poaceae</taxon>
        <taxon>PACMAD clade</taxon>
        <taxon>Panicoideae</taxon>
        <taxon>Panicodae</taxon>
        <taxon>Paniceae</taxon>
        <taxon>Panicinae</taxon>
        <taxon>Panicum</taxon>
        <taxon>Panicum sect. Panicum</taxon>
    </lineage>
</organism>
<evidence type="ECO:0000313" key="2">
    <source>
        <dbReference type="Proteomes" id="UP000275267"/>
    </source>
</evidence>
<dbReference type="Proteomes" id="UP000275267">
    <property type="component" value="Unassembled WGS sequence"/>
</dbReference>
<evidence type="ECO:0000313" key="1">
    <source>
        <dbReference type="EMBL" id="RLM58931.1"/>
    </source>
</evidence>
<gene>
    <name evidence="1" type="ORF">C2845_PM18G10190</name>
</gene>
<reference evidence="2" key="1">
    <citation type="journal article" date="2019" name="Nat. Commun.">
        <title>The genome of broomcorn millet.</title>
        <authorList>
            <person name="Zou C."/>
            <person name="Miki D."/>
            <person name="Li D."/>
            <person name="Tang Q."/>
            <person name="Xiao L."/>
            <person name="Rajput S."/>
            <person name="Deng P."/>
            <person name="Jia W."/>
            <person name="Huang R."/>
            <person name="Zhang M."/>
            <person name="Sun Y."/>
            <person name="Hu J."/>
            <person name="Fu X."/>
            <person name="Schnable P.S."/>
            <person name="Li F."/>
            <person name="Zhang H."/>
            <person name="Feng B."/>
            <person name="Zhu X."/>
            <person name="Liu R."/>
            <person name="Schnable J.C."/>
            <person name="Zhu J.-K."/>
            <person name="Zhang H."/>
        </authorList>
    </citation>
    <scope>NUCLEOTIDE SEQUENCE [LARGE SCALE GENOMIC DNA]</scope>
</reference>
<sequence length="62" mass="7192">MHIIKTDLCNKMCDDWLNNLLLCYIEKGIFRGLDIDKVKKRFQAIKDRRVNLPKGPTQSGVS</sequence>